<evidence type="ECO:0000256" key="2">
    <source>
        <dbReference type="ARBA" id="ARBA00022801"/>
    </source>
</evidence>
<evidence type="ECO:0000256" key="1">
    <source>
        <dbReference type="ARBA" id="ARBA00022741"/>
    </source>
</evidence>
<evidence type="ECO:0000256" key="4">
    <source>
        <dbReference type="ARBA" id="ARBA00022840"/>
    </source>
</evidence>
<comment type="caution">
    <text evidence="9">The sequence shown here is derived from an EMBL/GenBank/DDBJ whole genome shotgun (WGS) entry which is preliminary data.</text>
</comment>
<evidence type="ECO:0000313" key="9">
    <source>
        <dbReference type="EMBL" id="MEO1782416.1"/>
    </source>
</evidence>
<evidence type="ECO:0000256" key="6">
    <source>
        <dbReference type="ARBA" id="ARBA00044550"/>
    </source>
</evidence>
<dbReference type="InterPro" id="IPR011545">
    <property type="entry name" value="DEAD/DEAH_box_helicase_dom"/>
</dbReference>
<dbReference type="PANTHER" id="PTHR13710">
    <property type="entry name" value="DNA HELICASE RECQ FAMILY MEMBER"/>
    <property type="match status" value="1"/>
</dbReference>
<evidence type="ECO:0000256" key="3">
    <source>
        <dbReference type="ARBA" id="ARBA00022806"/>
    </source>
</evidence>
<dbReference type="InterPro" id="IPR027417">
    <property type="entry name" value="P-loop_NTPase"/>
</dbReference>
<name>A0ABV0F2Z0_9ENTE</name>
<keyword evidence="1" id="KW-0547">Nucleotide-binding</keyword>
<dbReference type="Pfam" id="PF00270">
    <property type="entry name" value="DEAD"/>
    <property type="match status" value="1"/>
</dbReference>
<protein>
    <recommendedName>
        <fullName evidence="5">ATP-dependent DNA helicase RecQ</fullName>
    </recommendedName>
    <alternativeName>
        <fullName evidence="6">DNA 3'-5' helicase RecQ</fullName>
    </alternativeName>
</protein>
<keyword evidence="4" id="KW-0067">ATP-binding</keyword>
<dbReference type="PROSITE" id="PS51194">
    <property type="entry name" value="HELICASE_CTER"/>
    <property type="match status" value="1"/>
</dbReference>
<reference evidence="9" key="1">
    <citation type="submission" date="2016-06" db="EMBL/GenBank/DDBJ databases">
        <authorList>
            <person name="Van Tyne D."/>
        </authorList>
    </citation>
    <scope>NUCLEOTIDE SEQUENCE</scope>
    <source>
        <strain evidence="9">JM9A</strain>
    </source>
</reference>
<dbReference type="Pfam" id="PF16124">
    <property type="entry name" value="RecQ_Zn_bind"/>
    <property type="match status" value="1"/>
</dbReference>
<dbReference type="SUPFAM" id="SSF52540">
    <property type="entry name" value="P-loop containing nucleoside triphosphate hydrolases"/>
    <property type="match status" value="1"/>
</dbReference>
<keyword evidence="10" id="KW-1185">Reference proteome</keyword>
<evidence type="ECO:0000259" key="7">
    <source>
        <dbReference type="PROSITE" id="PS51192"/>
    </source>
</evidence>
<reference evidence="9" key="2">
    <citation type="submission" date="2024-02" db="EMBL/GenBank/DDBJ databases">
        <title>The Genome Sequence of Enterococcus diestrammenae JM9A.</title>
        <authorList>
            <person name="Earl A."/>
            <person name="Manson A."/>
            <person name="Gilmore M."/>
            <person name="Sanders J."/>
            <person name="Shea T."/>
            <person name="Howe W."/>
            <person name="Livny J."/>
            <person name="Cuomo C."/>
            <person name="Neafsey D."/>
            <person name="Birren B."/>
        </authorList>
    </citation>
    <scope>NUCLEOTIDE SEQUENCE</scope>
    <source>
        <strain evidence="9">JM9A</strain>
    </source>
</reference>
<dbReference type="PROSITE" id="PS51192">
    <property type="entry name" value="HELICASE_ATP_BIND_1"/>
    <property type="match status" value="1"/>
</dbReference>
<dbReference type="InterPro" id="IPR004589">
    <property type="entry name" value="DNA_helicase_ATP-dep_RecQ"/>
</dbReference>
<evidence type="ECO:0000313" key="10">
    <source>
        <dbReference type="Proteomes" id="UP001429357"/>
    </source>
</evidence>
<evidence type="ECO:0000259" key="8">
    <source>
        <dbReference type="PROSITE" id="PS51194"/>
    </source>
</evidence>
<evidence type="ECO:0000256" key="5">
    <source>
        <dbReference type="ARBA" id="ARBA00044535"/>
    </source>
</evidence>
<dbReference type="RefSeq" id="WP_161869120.1">
    <property type="nucleotide sequence ID" value="NZ_MAEI02000001.1"/>
</dbReference>
<dbReference type="EMBL" id="MAEI02000001">
    <property type="protein sequence ID" value="MEO1782416.1"/>
    <property type="molecule type" value="Genomic_DNA"/>
</dbReference>
<dbReference type="Proteomes" id="UP001429357">
    <property type="component" value="Unassembled WGS sequence"/>
</dbReference>
<gene>
    <name evidence="9" type="ORF">BAU18_002010</name>
</gene>
<organism evidence="9 10">
    <name type="scientific">Enterococcus diestrammenae</name>
    <dbReference type="NCBI Taxonomy" id="1155073"/>
    <lineage>
        <taxon>Bacteria</taxon>
        <taxon>Bacillati</taxon>
        <taxon>Bacillota</taxon>
        <taxon>Bacilli</taxon>
        <taxon>Lactobacillales</taxon>
        <taxon>Enterococcaceae</taxon>
        <taxon>Enterococcus</taxon>
    </lineage>
</organism>
<accession>A0ABV0F2Z0</accession>
<feature type="domain" description="Helicase C-terminal" evidence="8">
    <location>
        <begin position="215"/>
        <end position="357"/>
    </location>
</feature>
<dbReference type="PANTHER" id="PTHR13710:SF84">
    <property type="entry name" value="ATP-DEPENDENT DNA HELICASE RECS-RELATED"/>
    <property type="match status" value="1"/>
</dbReference>
<keyword evidence="2" id="KW-0378">Hydrolase</keyword>
<dbReference type="Gene3D" id="3.40.50.300">
    <property type="entry name" value="P-loop containing nucleotide triphosphate hydrolases"/>
    <property type="match status" value="2"/>
</dbReference>
<dbReference type="SMART" id="SM00487">
    <property type="entry name" value="DEXDc"/>
    <property type="match status" value="1"/>
</dbReference>
<sequence length="469" mass="52762">MLLKLALKSYFDYDEFRPGQREIIESLLSGHDTLGILPTGTGKSLCYQLAGYLTSGLVVVVSPLIALMEDQVAALQARGEKRAIALTSQLTWEEKSYLLQRLHQYKFLFVSPEMLQNPPVLAALQKQELAFIVVDEAHCLSQWGIDFRPEYRLLPECKKALGNLPVLALTATATAPVVKDIATQLLDAEGVIHQFSADRPNIAYFVYQPADKRAWLLEFLRQTEACGLIYCVTRSQVEALYECLRGEFSVGYYHGGLASDQRKLLQQQFSTGKLQLMIATNAFGMGINKGDLRFVIHYELPDSPENYLQESGRAGRDGEAAQAILLYQSGDEQIHRYFHQKLLEERQGLERLLTSPSKQSSAATPLQEKWLHLIKGESGSQLPQALANNEANKEARLQAMLGYIHEPNCRRQYLLRYFDEEPPAAQEPCCDLHGATLVYPKGEQRVAALEEKGNWRDILLKLFKDDAGL</sequence>
<dbReference type="InterPro" id="IPR001650">
    <property type="entry name" value="Helicase_C-like"/>
</dbReference>
<feature type="domain" description="Helicase ATP-binding" evidence="7">
    <location>
        <begin position="24"/>
        <end position="191"/>
    </location>
</feature>
<dbReference type="Pfam" id="PF00271">
    <property type="entry name" value="Helicase_C"/>
    <property type="match status" value="1"/>
</dbReference>
<dbReference type="InterPro" id="IPR014001">
    <property type="entry name" value="Helicase_ATP-bd"/>
</dbReference>
<dbReference type="CDD" id="cd17920">
    <property type="entry name" value="DEXHc_RecQ"/>
    <property type="match status" value="1"/>
</dbReference>
<dbReference type="SMART" id="SM00490">
    <property type="entry name" value="HELICc"/>
    <property type="match status" value="1"/>
</dbReference>
<dbReference type="GO" id="GO:0004386">
    <property type="term" value="F:helicase activity"/>
    <property type="evidence" value="ECO:0007669"/>
    <property type="project" value="UniProtKB-KW"/>
</dbReference>
<keyword evidence="3 9" id="KW-0347">Helicase</keyword>
<proteinExistence type="predicted"/>
<dbReference type="InterPro" id="IPR032284">
    <property type="entry name" value="RecQ_Zn-bd"/>
</dbReference>
<dbReference type="NCBIfam" id="TIGR00614">
    <property type="entry name" value="recQ_fam"/>
    <property type="match status" value="1"/>
</dbReference>